<organism evidence="1 2">
    <name type="scientific">Brachionus plicatilis</name>
    <name type="common">Marine rotifer</name>
    <name type="synonym">Brachionus muelleri</name>
    <dbReference type="NCBI Taxonomy" id="10195"/>
    <lineage>
        <taxon>Eukaryota</taxon>
        <taxon>Metazoa</taxon>
        <taxon>Spiralia</taxon>
        <taxon>Gnathifera</taxon>
        <taxon>Rotifera</taxon>
        <taxon>Eurotatoria</taxon>
        <taxon>Monogononta</taxon>
        <taxon>Pseudotrocha</taxon>
        <taxon>Ploima</taxon>
        <taxon>Brachionidae</taxon>
        <taxon>Brachionus</taxon>
    </lineage>
</organism>
<gene>
    <name evidence="1" type="ORF">BpHYR1_053152</name>
</gene>
<proteinExistence type="predicted"/>
<accession>A0A3M7QBN8</accession>
<protein>
    <submittedName>
        <fullName evidence="1">Uncharacterized protein</fullName>
    </submittedName>
</protein>
<evidence type="ECO:0000313" key="2">
    <source>
        <dbReference type="Proteomes" id="UP000276133"/>
    </source>
</evidence>
<comment type="caution">
    <text evidence="1">The sequence shown here is derived from an EMBL/GenBank/DDBJ whole genome shotgun (WGS) entry which is preliminary data.</text>
</comment>
<dbReference type="Proteomes" id="UP000276133">
    <property type="component" value="Unassembled WGS sequence"/>
</dbReference>
<sequence length="92" mass="11321">MNMCYQNQNFGVHYYSYFTIILFYNLKKKQCYQNISYFNSNKYLKSHLTEYLALIYPDRSIIYLEAKVQDKFHITFFKHHLIFSTFIIVFKS</sequence>
<dbReference type="EMBL" id="REGN01006647">
    <property type="protein sequence ID" value="RNA08733.1"/>
    <property type="molecule type" value="Genomic_DNA"/>
</dbReference>
<reference evidence="1 2" key="1">
    <citation type="journal article" date="2018" name="Sci. Rep.">
        <title>Genomic signatures of local adaptation to the degree of environmental predictability in rotifers.</title>
        <authorList>
            <person name="Franch-Gras L."/>
            <person name="Hahn C."/>
            <person name="Garcia-Roger E.M."/>
            <person name="Carmona M.J."/>
            <person name="Serra M."/>
            <person name="Gomez A."/>
        </authorList>
    </citation>
    <scope>NUCLEOTIDE SEQUENCE [LARGE SCALE GENOMIC DNA]</scope>
    <source>
        <strain evidence="1">HYR1</strain>
    </source>
</reference>
<keyword evidence="2" id="KW-1185">Reference proteome</keyword>
<evidence type="ECO:0000313" key="1">
    <source>
        <dbReference type="EMBL" id="RNA08733.1"/>
    </source>
</evidence>
<dbReference type="AlphaFoldDB" id="A0A3M7QBN8"/>
<name>A0A3M7QBN8_BRAPC</name>